<accession>V8C676</accession>
<reference evidence="1 2" key="1">
    <citation type="journal article" date="2014" name="Genome Announc.">
        <title>Draft genome sequences of six enterohepatic helicobacter species isolated from humans and one from rhesus macaques.</title>
        <authorList>
            <person name="Shen Z."/>
            <person name="Sheh A."/>
            <person name="Young S.K."/>
            <person name="Abouelliel A."/>
            <person name="Ward D.V."/>
            <person name="Earl A.M."/>
            <person name="Fox J.G."/>
        </authorList>
    </citation>
    <scope>NUCLEOTIDE SEQUENCE [LARGE SCALE GENOMIC DNA]</scope>
    <source>
        <strain evidence="1 2">MIT 99-5501</strain>
    </source>
</reference>
<gene>
    <name evidence="1" type="ORF">HMPREF2086_01714</name>
</gene>
<evidence type="ECO:0000313" key="2">
    <source>
        <dbReference type="Proteomes" id="UP000018731"/>
    </source>
</evidence>
<dbReference type="EMBL" id="AZJI01000007">
    <property type="protein sequence ID" value="ETD22913.1"/>
    <property type="molecule type" value="Genomic_DNA"/>
</dbReference>
<dbReference type="HOGENOM" id="CLU_1198453_0_0_7"/>
<proteinExistence type="predicted"/>
<organism evidence="1 2">
    <name type="scientific">Helicobacter macacae MIT 99-5501</name>
    <dbReference type="NCBI Taxonomy" id="1357400"/>
    <lineage>
        <taxon>Bacteria</taxon>
        <taxon>Pseudomonadati</taxon>
        <taxon>Campylobacterota</taxon>
        <taxon>Epsilonproteobacteria</taxon>
        <taxon>Campylobacterales</taxon>
        <taxon>Helicobacteraceae</taxon>
        <taxon>Helicobacter</taxon>
    </lineage>
</organism>
<evidence type="ECO:0000313" key="1">
    <source>
        <dbReference type="EMBL" id="ETD22913.1"/>
    </source>
</evidence>
<protein>
    <submittedName>
        <fullName evidence="1">Uncharacterized protein</fullName>
    </submittedName>
</protein>
<keyword evidence="2" id="KW-1185">Reference proteome</keyword>
<dbReference type="AlphaFoldDB" id="V8C676"/>
<sequence length="231" mass="26060">MFLPQSCLVNLTLEASFEGLERCLEQLLGQIFGREGSLKRDDTYQLLWELGSNVLKYGIKTKPSAKIDINSSKKYGKNLIAKSRQNLDSTKIYMRAFVCDEFIQISLHYLVGKNLASLKSSQNNNALATILAPIQMLQVPRVYALHYDELKSAKNLPTKNLSAKKLPAKNLSAKSNDLDCQNLLGNKVIAYLVDKICYDTPKIFLPNARERTLRVRLKPLNPKITKGTNAW</sequence>
<comment type="caution">
    <text evidence="1">The sequence shown here is derived from an EMBL/GenBank/DDBJ whole genome shotgun (WGS) entry which is preliminary data.</text>
</comment>
<name>V8C676_9HELI</name>
<dbReference type="PATRIC" id="fig|1357400.3.peg.2296"/>
<dbReference type="STRING" id="1357400.HMPREF2086_01714"/>
<dbReference type="OrthoDB" id="9957375at2"/>
<dbReference type="Proteomes" id="UP000018731">
    <property type="component" value="Unassembled WGS sequence"/>
</dbReference>